<evidence type="ECO:0000256" key="1">
    <source>
        <dbReference type="SAM" id="Coils"/>
    </source>
</evidence>
<dbReference type="AlphaFoldDB" id="A0A914PPC9"/>
<dbReference type="PANTHER" id="PTHR37435">
    <property type="entry name" value="PROTEIN CBG14344"/>
    <property type="match status" value="1"/>
</dbReference>
<evidence type="ECO:0000313" key="4">
    <source>
        <dbReference type="Proteomes" id="UP000887578"/>
    </source>
</evidence>
<evidence type="ECO:0000259" key="3">
    <source>
        <dbReference type="Pfam" id="PF23626"/>
    </source>
</evidence>
<feature type="domain" description="aECM cysteine-cradle" evidence="3">
    <location>
        <begin position="147"/>
        <end position="196"/>
    </location>
</feature>
<sequence>MASKIASNENANTRFVISDELARRIEQARQLREEQKRLEILASKERDVQLEAQAERRRIIEEKLARLAQTERWQHELLQKAQLRQRAYANAMAASKEVSQQNTKILLIPPTTFTPITTTTLPTTISETTSSESDPSTTTTTLPPGMPQHCAPVQKFLTVFKVKDPKQWLRENCVFVKQYFPSASCSQIETLLSACFIAANSSSTEQQQLSQ</sequence>
<feature type="region of interest" description="Disordered" evidence="2">
    <location>
        <begin position="124"/>
        <end position="147"/>
    </location>
</feature>
<dbReference type="Proteomes" id="UP000887578">
    <property type="component" value="Unplaced"/>
</dbReference>
<dbReference type="WBParaSite" id="PDA_v2.g16664.t1">
    <property type="protein sequence ID" value="PDA_v2.g16664.t1"/>
    <property type="gene ID" value="PDA_v2.g16664"/>
</dbReference>
<evidence type="ECO:0000256" key="2">
    <source>
        <dbReference type="SAM" id="MobiDB-lite"/>
    </source>
</evidence>
<reference evidence="5" key="1">
    <citation type="submission" date="2022-11" db="UniProtKB">
        <authorList>
            <consortium name="WormBaseParasite"/>
        </authorList>
    </citation>
    <scope>IDENTIFICATION</scope>
</reference>
<keyword evidence="4" id="KW-1185">Reference proteome</keyword>
<proteinExistence type="predicted"/>
<feature type="coiled-coil region" evidence="1">
    <location>
        <begin position="18"/>
        <end position="70"/>
    </location>
</feature>
<protein>
    <recommendedName>
        <fullName evidence="3">aECM cysteine-cradle domain-containing protein</fullName>
    </recommendedName>
</protein>
<accession>A0A914PPC9</accession>
<keyword evidence="1" id="KW-0175">Coiled coil</keyword>
<name>A0A914PPC9_9BILA</name>
<evidence type="ECO:0000313" key="5">
    <source>
        <dbReference type="WBParaSite" id="PDA_v2.g16664.t1"/>
    </source>
</evidence>
<feature type="compositionally biased region" description="Low complexity" evidence="2">
    <location>
        <begin position="124"/>
        <end position="143"/>
    </location>
</feature>
<organism evidence="4 5">
    <name type="scientific">Panagrolaimus davidi</name>
    <dbReference type="NCBI Taxonomy" id="227884"/>
    <lineage>
        <taxon>Eukaryota</taxon>
        <taxon>Metazoa</taxon>
        <taxon>Ecdysozoa</taxon>
        <taxon>Nematoda</taxon>
        <taxon>Chromadorea</taxon>
        <taxon>Rhabditida</taxon>
        <taxon>Tylenchina</taxon>
        <taxon>Panagrolaimomorpha</taxon>
        <taxon>Panagrolaimoidea</taxon>
        <taxon>Panagrolaimidae</taxon>
        <taxon>Panagrolaimus</taxon>
    </lineage>
</organism>
<dbReference type="Pfam" id="PF23626">
    <property type="entry name" value="CCD_aECM"/>
    <property type="match status" value="1"/>
</dbReference>
<dbReference type="InterPro" id="IPR055352">
    <property type="entry name" value="CCD_aECM"/>
</dbReference>